<name>A0A5M8Q777_9BACT</name>
<dbReference type="InterPro" id="IPR000639">
    <property type="entry name" value="Epox_hydrolase-like"/>
</dbReference>
<evidence type="ECO:0000313" key="4">
    <source>
        <dbReference type="EMBL" id="MFA1773198.1"/>
    </source>
</evidence>
<reference evidence="4 6" key="3">
    <citation type="submission" date="2024-08" db="EMBL/GenBank/DDBJ databases">
        <authorList>
            <person name="Wei W."/>
        </authorList>
    </citation>
    <scope>NUCLEOTIDE SEQUENCE [LARGE SCALE GENOMIC DNA]</scope>
    <source>
        <strain evidence="4 6">XU2</strain>
    </source>
</reference>
<keyword evidence="6" id="KW-1185">Reference proteome</keyword>
<evidence type="ECO:0000313" key="6">
    <source>
        <dbReference type="Proteomes" id="UP001570846"/>
    </source>
</evidence>
<dbReference type="Proteomes" id="UP001570846">
    <property type="component" value="Unassembled WGS sequence"/>
</dbReference>
<dbReference type="InterPro" id="IPR000073">
    <property type="entry name" value="AB_hydrolase_1"/>
</dbReference>
<proteinExistence type="predicted"/>
<keyword evidence="1 3" id="KW-0378">Hydrolase</keyword>
<accession>A0A5M8Q777</accession>
<gene>
    <name evidence="4" type="ORF">ACD591_17995</name>
    <name evidence="3" type="ORF">FOE74_19915</name>
</gene>
<dbReference type="SUPFAM" id="SSF53474">
    <property type="entry name" value="alpha/beta-Hydrolases"/>
    <property type="match status" value="1"/>
</dbReference>
<reference evidence="3 5" key="1">
    <citation type="submission" date="2019-07" db="EMBL/GenBank/DDBJ databases">
        <authorList>
            <person name="Qu J.-H."/>
        </authorList>
    </citation>
    <scope>NUCLEOTIDE SEQUENCE [LARGE SCALE GENOMIC DNA]</scope>
    <source>
        <strain evidence="3 5">MDT1-10-3</strain>
    </source>
</reference>
<dbReference type="OrthoDB" id="9773293at2"/>
<feature type="domain" description="AB hydrolase-1" evidence="2">
    <location>
        <begin position="27"/>
        <end position="269"/>
    </location>
</feature>
<dbReference type="PANTHER" id="PTHR43329">
    <property type="entry name" value="EPOXIDE HYDROLASE"/>
    <property type="match status" value="1"/>
</dbReference>
<evidence type="ECO:0000259" key="2">
    <source>
        <dbReference type="Pfam" id="PF00561"/>
    </source>
</evidence>
<reference evidence="3 5" key="2">
    <citation type="submission" date="2019-09" db="EMBL/GenBank/DDBJ databases">
        <title>A bacterium isolated from glacier soil.</title>
        <authorList>
            <person name="Liu Q."/>
        </authorList>
    </citation>
    <scope>NUCLEOTIDE SEQUENCE [LARGE SCALE GENOMIC DNA]</scope>
    <source>
        <strain evidence="3 5">MDT1-10-3</strain>
    </source>
</reference>
<evidence type="ECO:0000313" key="5">
    <source>
        <dbReference type="Proteomes" id="UP000323866"/>
    </source>
</evidence>
<dbReference type="PRINTS" id="PR00412">
    <property type="entry name" value="EPOXHYDRLASE"/>
</dbReference>
<organism evidence="3 5">
    <name type="scientific">Rufibacter glacialis</name>
    <dbReference type="NCBI Taxonomy" id="1259555"/>
    <lineage>
        <taxon>Bacteria</taxon>
        <taxon>Pseudomonadati</taxon>
        <taxon>Bacteroidota</taxon>
        <taxon>Cytophagia</taxon>
        <taxon>Cytophagales</taxon>
        <taxon>Hymenobacteraceae</taxon>
        <taxon>Rufibacter</taxon>
    </lineage>
</organism>
<dbReference type="InterPro" id="IPR029058">
    <property type="entry name" value="AB_hydrolase_fold"/>
</dbReference>
<dbReference type="Gene3D" id="3.40.50.1820">
    <property type="entry name" value="alpha/beta hydrolase"/>
    <property type="match status" value="1"/>
</dbReference>
<dbReference type="EMBL" id="JBGOGF010000011">
    <property type="protein sequence ID" value="MFA1773198.1"/>
    <property type="molecule type" value="Genomic_DNA"/>
</dbReference>
<evidence type="ECO:0000313" key="3">
    <source>
        <dbReference type="EMBL" id="KAA6430736.1"/>
    </source>
</evidence>
<comment type="caution">
    <text evidence="3">The sequence shown here is derived from an EMBL/GenBank/DDBJ whole genome shotgun (WGS) entry which is preliminary data.</text>
</comment>
<sequence>METREKYYRTNGMELHTVEAGSPTGKVILFLHGFPEFWYGWRKQLAFFAEKGFRAVAPDQRGYGLSSKPQGVKAYTIDQITQDIVDLIPQITQEKVVLVGHDWGGGVAWNLALHFPDLLEKLVILNMPHPAVIHDHLRHNPRQMLRSWYAFFFQVPWAPEALNSAFHFKLLETIMTRSALPGTFSPQDMAAYKAAWAQPGALEKMINWYRAYKYNPVKASHPVETPTLLLWGKQDTFLGSELALPSMGQCRQGQLVFLEEATHWLHHEQPEKVNGLIYDFLQ</sequence>
<dbReference type="PRINTS" id="PR00111">
    <property type="entry name" value="ABHYDROLASE"/>
</dbReference>
<dbReference type="GO" id="GO:0016787">
    <property type="term" value="F:hydrolase activity"/>
    <property type="evidence" value="ECO:0007669"/>
    <property type="project" value="UniProtKB-KW"/>
</dbReference>
<dbReference type="RefSeq" id="WP_149100393.1">
    <property type="nucleotide sequence ID" value="NZ_BMMG01000008.1"/>
</dbReference>
<dbReference type="EMBL" id="VKKZ01000025">
    <property type="protein sequence ID" value="KAA6430736.1"/>
    <property type="molecule type" value="Genomic_DNA"/>
</dbReference>
<protein>
    <submittedName>
        <fullName evidence="4">Alpha/beta fold hydrolase</fullName>
    </submittedName>
    <submittedName>
        <fullName evidence="3">Alpha/beta hydrolase</fullName>
    </submittedName>
</protein>
<evidence type="ECO:0000256" key="1">
    <source>
        <dbReference type="ARBA" id="ARBA00022801"/>
    </source>
</evidence>
<dbReference type="AlphaFoldDB" id="A0A5M8Q777"/>
<dbReference type="Proteomes" id="UP000323866">
    <property type="component" value="Unassembled WGS sequence"/>
</dbReference>
<dbReference type="Pfam" id="PF00561">
    <property type="entry name" value="Abhydrolase_1"/>
    <property type="match status" value="1"/>
</dbReference>